<dbReference type="PANTHER" id="PTHR45586">
    <property type="entry name" value="TPR REPEAT-CONTAINING PROTEIN PA4667"/>
    <property type="match status" value="1"/>
</dbReference>
<dbReference type="AlphaFoldDB" id="A0A168KLU0"/>
<evidence type="ECO:0000256" key="3">
    <source>
        <dbReference type="PROSITE-ProRule" id="PRU00339"/>
    </source>
</evidence>
<dbReference type="Pfam" id="PF14559">
    <property type="entry name" value="TPR_19"/>
    <property type="match status" value="1"/>
</dbReference>
<dbReference type="EMBL" id="LVJH01000022">
    <property type="protein sequence ID" value="OAB42189.1"/>
    <property type="molecule type" value="Genomic_DNA"/>
</dbReference>
<evidence type="ECO:0000313" key="4">
    <source>
        <dbReference type="EMBL" id="OAB42189.1"/>
    </source>
</evidence>
<gene>
    <name evidence="4" type="ORF">PGLA_12815</name>
</gene>
<evidence type="ECO:0000256" key="2">
    <source>
        <dbReference type="ARBA" id="ARBA00022803"/>
    </source>
</evidence>
<keyword evidence="5" id="KW-1185">Reference proteome</keyword>
<name>A0A168KLU0_9BACL</name>
<reference evidence="4 5" key="1">
    <citation type="submission" date="2016-03" db="EMBL/GenBank/DDBJ databases">
        <title>Draft genome sequence of Paenibacillus glacialis DSM 22343.</title>
        <authorList>
            <person name="Shin S.-K."/>
            <person name="Yi H."/>
        </authorList>
    </citation>
    <scope>NUCLEOTIDE SEQUENCE [LARGE SCALE GENOMIC DNA]</scope>
    <source>
        <strain evidence="4 5">DSM 22343</strain>
    </source>
</reference>
<dbReference type="PANTHER" id="PTHR45586:SF1">
    <property type="entry name" value="LIPOPOLYSACCHARIDE ASSEMBLY PROTEIN B"/>
    <property type="match status" value="1"/>
</dbReference>
<comment type="caution">
    <text evidence="4">The sequence shown here is derived from an EMBL/GenBank/DDBJ whole genome shotgun (WGS) entry which is preliminary data.</text>
</comment>
<dbReference type="InterPro" id="IPR051012">
    <property type="entry name" value="CellSynth/LPSAsmb/PSIAsmb"/>
</dbReference>
<dbReference type="InterPro" id="IPR019734">
    <property type="entry name" value="TPR_rpt"/>
</dbReference>
<keyword evidence="2 3" id="KW-0802">TPR repeat</keyword>
<proteinExistence type="predicted"/>
<keyword evidence="1" id="KW-0677">Repeat</keyword>
<dbReference type="PROSITE" id="PS50005">
    <property type="entry name" value="TPR"/>
    <property type="match status" value="1"/>
</dbReference>
<dbReference type="Gene3D" id="1.25.40.10">
    <property type="entry name" value="Tetratricopeptide repeat domain"/>
    <property type="match status" value="2"/>
</dbReference>
<dbReference type="SUPFAM" id="SSF48452">
    <property type="entry name" value="TPR-like"/>
    <property type="match status" value="2"/>
</dbReference>
<dbReference type="STRING" id="494026.PGLA_12815"/>
<evidence type="ECO:0000313" key="5">
    <source>
        <dbReference type="Proteomes" id="UP000076967"/>
    </source>
</evidence>
<dbReference type="OrthoDB" id="600613at2"/>
<dbReference type="InterPro" id="IPR011990">
    <property type="entry name" value="TPR-like_helical_dom_sf"/>
</dbReference>
<dbReference type="SMART" id="SM00028">
    <property type="entry name" value="TPR"/>
    <property type="match status" value="5"/>
</dbReference>
<accession>A0A168KLU0</accession>
<organism evidence="4 5">
    <name type="scientific">Paenibacillus glacialis</name>
    <dbReference type="NCBI Taxonomy" id="494026"/>
    <lineage>
        <taxon>Bacteria</taxon>
        <taxon>Bacillati</taxon>
        <taxon>Bacillota</taxon>
        <taxon>Bacilli</taxon>
        <taxon>Bacillales</taxon>
        <taxon>Paenibacillaceae</taxon>
        <taxon>Paenibacillus</taxon>
    </lineage>
</organism>
<evidence type="ECO:0000256" key="1">
    <source>
        <dbReference type="ARBA" id="ARBA00022737"/>
    </source>
</evidence>
<protein>
    <submittedName>
        <fullName evidence="4">Uncharacterized protein</fullName>
    </submittedName>
</protein>
<sequence>MNDEKLRAEALHNKVIPVHFDANFFFERAVQSLERNHYAKALKYFSKAVEYEPENPVNHCNMAGIMSEMGDYEGSNSVLVDIIKHIDPAMTECYFYMANNFANMENFEEAEKALVTYLEEDSEGQFLHEAEEMMELLMHELDRPAKLKRIKSRQGMIEHEQARALLEQGKFAQAVELLEEIVENYADFLAARNNLALAYYYVGLFGKAKETIHEVLEQDPGNLHGLCNLAIFYQHENDVSQLLPLLQLLTITVPFHQEHLFKLATTMGILGQHELAYQHFRRLLKDEELSDDPSVYHYTATAAFNCGRFIDAERYWRFASKLDPDSDVSRFYLSQLAQFREGTTEQPKINYHYHLPFEEQLKAWEHNGEGITDEVKHNPLVRSSFFWALRHGDHATKLQVIQSFAWIADEEVKRVLQAFLRDPKEDLQLKEAAVLVLEGLGIENPLMDSPEQEEIESETLVASELSNDLDQPSRTVVNKTLQMMDQSCDLDQQHDIQNLWTEFLHKSYPNTPELGHTEAWSAALEYWAIKMVGLPTTYQEVARRYGLSPSTVSRYARRMDSVCHMKDRNG</sequence>
<dbReference type="Proteomes" id="UP000076967">
    <property type="component" value="Unassembled WGS sequence"/>
</dbReference>
<dbReference type="RefSeq" id="WP_068533283.1">
    <property type="nucleotide sequence ID" value="NZ_LVJH01000022.1"/>
</dbReference>
<feature type="repeat" description="TPR" evidence="3">
    <location>
        <begin position="22"/>
        <end position="55"/>
    </location>
</feature>